<dbReference type="EMBL" id="OU015584">
    <property type="protein sequence ID" value="CAG5080889.1"/>
    <property type="molecule type" value="Genomic_DNA"/>
</dbReference>
<protein>
    <submittedName>
        <fullName evidence="1">Uncharacterized protein</fullName>
    </submittedName>
</protein>
<gene>
    <name evidence="1" type="ORF">CRYO30217_01471</name>
</gene>
<sequence>MIIRILRLNIISTLFAIVGFSASIFGQDSLDCRDFKTGRFHYIPPNGGEVTIRRTKKKQIERYNDENQKFIFEINWLDDCSYDLVLVNAKGLPKEKKKEIIGTQLHCRVVAVSLGHYEIEISEGASSKVEELTIFSNR</sequence>
<keyword evidence="2" id="KW-1185">Reference proteome</keyword>
<name>A0A916JM43_9FLAO</name>
<dbReference type="Proteomes" id="UP000683507">
    <property type="component" value="Chromosome"/>
</dbReference>
<organism evidence="1 2">
    <name type="scientific">Parvicella tangerina</name>
    <dbReference type="NCBI Taxonomy" id="2829795"/>
    <lineage>
        <taxon>Bacteria</taxon>
        <taxon>Pseudomonadati</taxon>
        <taxon>Bacteroidota</taxon>
        <taxon>Flavobacteriia</taxon>
        <taxon>Flavobacteriales</taxon>
        <taxon>Parvicellaceae</taxon>
        <taxon>Parvicella</taxon>
    </lineage>
</organism>
<dbReference type="KEGG" id="ptan:CRYO30217_01471"/>
<reference evidence="1" key="1">
    <citation type="submission" date="2021-04" db="EMBL/GenBank/DDBJ databases">
        <authorList>
            <person name="Rodrigo-Torres L."/>
            <person name="Arahal R. D."/>
            <person name="Lucena T."/>
        </authorList>
    </citation>
    <scope>NUCLEOTIDE SEQUENCE</scope>
    <source>
        <strain evidence="1">AS29M-1</strain>
    </source>
</reference>
<evidence type="ECO:0000313" key="2">
    <source>
        <dbReference type="Proteomes" id="UP000683507"/>
    </source>
</evidence>
<dbReference type="AlphaFoldDB" id="A0A916JM43"/>
<evidence type="ECO:0000313" key="1">
    <source>
        <dbReference type="EMBL" id="CAG5080889.1"/>
    </source>
</evidence>
<accession>A0A916JM43</accession>
<proteinExistence type="predicted"/>